<feature type="non-terminal residue" evidence="2">
    <location>
        <position position="154"/>
    </location>
</feature>
<feature type="region of interest" description="Disordered" evidence="1">
    <location>
        <begin position="66"/>
        <end position="114"/>
    </location>
</feature>
<evidence type="ECO:0000313" key="2">
    <source>
        <dbReference type="EMBL" id="VEL27593.1"/>
    </source>
</evidence>
<dbReference type="EMBL" id="CAAALY010088345">
    <property type="protein sequence ID" value="VEL27593.1"/>
    <property type="molecule type" value="Genomic_DNA"/>
</dbReference>
<keyword evidence="3" id="KW-1185">Reference proteome</keyword>
<reference evidence="2" key="1">
    <citation type="submission" date="2018-11" db="EMBL/GenBank/DDBJ databases">
        <authorList>
            <consortium name="Pathogen Informatics"/>
        </authorList>
    </citation>
    <scope>NUCLEOTIDE SEQUENCE</scope>
</reference>
<gene>
    <name evidence="2" type="ORF">PXEA_LOCUS21033</name>
</gene>
<name>A0A3S5FEU6_9PLAT</name>
<dbReference type="Proteomes" id="UP000784294">
    <property type="component" value="Unassembled WGS sequence"/>
</dbReference>
<organism evidence="2 3">
    <name type="scientific">Protopolystoma xenopodis</name>
    <dbReference type="NCBI Taxonomy" id="117903"/>
    <lineage>
        <taxon>Eukaryota</taxon>
        <taxon>Metazoa</taxon>
        <taxon>Spiralia</taxon>
        <taxon>Lophotrochozoa</taxon>
        <taxon>Platyhelminthes</taxon>
        <taxon>Monogenea</taxon>
        <taxon>Polyopisthocotylea</taxon>
        <taxon>Polystomatidea</taxon>
        <taxon>Polystomatidae</taxon>
        <taxon>Protopolystoma</taxon>
    </lineage>
</organism>
<evidence type="ECO:0000256" key="1">
    <source>
        <dbReference type="SAM" id="MobiDB-lite"/>
    </source>
</evidence>
<dbReference type="AlphaFoldDB" id="A0A3S5FEU6"/>
<proteinExistence type="predicted"/>
<accession>A0A3S5FEU6</accession>
<feature type="compositionally biased region" description="Polar residues" evidence="1">
    <location>
        <begin position="95"/>
        <end position="110"/>
    </location>
</feature>
<sequence length="154" mass="16760">MPVEQICLAPANRLSAFPSVLVSEPEPGPFSALSNPRSSFKFRARSVDPLTNTRLSSATWKNRRLRFLQSPSTPAPTSSSSSCSQSAGPLEVDSASRQTFPVDTHSSTTAHSDRTRFPFRLGSARRRQVVGSLRHSCLAVSDQLDPFAVDATRN</sequence>
<protein>
    <submittedName>
        <fullName evidence="2">Uncharacterized protein</fullName>
    </submittedName>
</protein>
<comment type="caution">
    <text evidence="2">The sequence shown here is derived from an EMBL/GenBank/DDBJ whole genome shotgun (WGS) entry which is preliminary data.</text>
</comment>
<feature type="compositionally biased region" description="Low complexity" evidence="1">
    <location>
        <begin position="69"/>
        <end position="87"/>
    </location>
</feature>
<evidence type="ECO:0000313" key="3">
    <source>
        <dbReference type="Proteomes" id="UP000784294"/>
    </source>
</evidence>